<dbReference type="HOGENOM" id="CLU_022899_1_0_1"/>
<feature type="transmembrane region" description="Helical" evidence="2">
    <location>
        <begin position="542"/>
        <end position="566"/>
    </location>
</feature>
<feature type="transmembrane region" description="Helical" evidence="2">
    <location>
        <begin position="587"/>
        <end position="606"/>
    </location>
</feature>
<dbReference type="Pfam" id="PF06772">
    <property type="entry name" value="LtrA"/>
    <property type="match status" value="1"/>
</dbReference>
<accession>S3CQD1</accession>
<keyword evidence="2" id="KW-1133">Transmembrane helix</keyword>
<keyword evidence="4" id="KW-1185">Reference proteome</keyword>
<feature type="region of interest" description="Disordered" evidence="1">
    <location>
        <begin position="1"/>
        <end position="67"/>
    </location>
</feature>
<name>S3CQD1_OPHP1</name>
<feature type="transmembrane region" description="Helical" evidence="2">
    <location>
        <begin position="408"/>
        <end position="429"/>
    </location>
</feature>
<evidence type="ECO:0000256" key="2">
    <source>
        <dbReference type="SAM" id="Phobius"/>
    </source>
</evidence>
<dbReference type="STRING" id="1262450.S3CQD1"/>
<feature type="region of interest" description="Disordered" evidence="1">
    <location>
        <begin position="179"/>
        <end position="234"/>
    </location>
</feature>
<feature type="compositionally biased region" description="Basic residues" evidence="1">
    <location>
        <begin position="43"/>
        <end position="56"/>
    </location>
</feature>
<dbReference type="AlphaFoldDB" id="S3CQD1"/>
<dbReference type="OMA" id="RQYFHKG"/>
<feature type="transmembrane region" description="Helical" evidence="2">
    <location>
        <begin position="436"/>
        <end position="454"/>
    </location>
</feature>
<feature type="transmembrane region" description="Helical" evidence="2">
    <location>
        <begin position="641"/>
        <end position="660"/>
    </location>
</feature>
<feature type="transmembrane region" description="Helical" evidence="2">
    <location>
        <begin position="329"/>
        <end position="349"/>
    </location>
</feature>
<proteinExistence type="predicted"/>
<dbReference type="OrthoDB" id="191995at2759"/>
<evidence type="ECO:0000313" key="4">
    <source>
        <dbReference type="Proteomes" id="UP000016923"/>
    </source>
</evidence>
<feature type="transmembrane region" description="Helical" evidence="2">
    <location>
        <begin position="681"/>
        <end position="714"/>
    </location>
</feature>
<protein>
    <submittedName>
        <fullName evidence="3">Low temperature requirement a protein</fullName>
    </submittedName>
</protein>
<dbReference type="InterPro" id="IPR010640">
    <property type="entry name" value="Low_temperature_requirement_A"/>
</dbReference>
<reference evidence="3 4" key="1">
    <citation type="journal article" date="2013" name="BMC Genomics">
        <title>The genome and transcriptome of the pine saprophyte Ophiostoma piceae, and a comparison with the bark beetle-associated pine pathogen Grosmannia clavigera.</title>
        <authorList>
            <person name="Haridas S."/>
            <person name="Wang Y."/>
            <person name="Lim L."/>
            <person name="Massoumi Alamouti S."/>
            <person name="Jackman S."/>
            <person name="Docking R."/>
            <person name="Robertson G."/>
            <person name="Birol I."/>
            <person name="Bohlmann J."/>
            <person name="Breuil C."/>
        </authorList>
    </citation>
    <scope>NUCLEOTIDE SEQUENCE [LARGE SCALE GENOMIC DNA]</scope>
    <source>
        <strain evidence="3 4">UAMH 11346</strain>
    </source>
</reference>
<keyword evidence="2" id="KW-0812">Transmembrane</keyword>
<dbReference type="Proteomes" id="UP000016923">
    <property type="component" value="Unassembled WGS sequence"/>
</dbReference>
<organism evidence="3 4">
    <name type="scientific">Ophiostoma piceae (strain UAMH 11346)</name>
    <name type="common">Sap stain fungus</name>
    <dbReference type="NCBI Taxonomy" id="1262450"/>
    <lineage>
        <taxon>Eukaryota</taxon>
        <taxon>Fungi</taxon>
        <taxon>Dikarya</taxon>
        <taxon>Ascomycota</taxon>
        <taxon>Pezizomycotina</taxon>
        <taxon>Sordariomycetes</taxon>
        <taxon>Sordariomycetidae</taxon>
        <taxon>Ophiostomatales</taxon>
        <taxon>Ophiostomataceae</taxon>
        <taxon>Ophiostoma</taxon>
    </lineage>
</organism>
<feature type="compositionally biased region" description="Acidic residues" evidence="1">
    <location>
        <begin position="208"/>
        <end position="219"/>
    </location>
</feature>
<keyword evidence="2" id="KW-0472">Membrane</keyword>
<dbReference type="PANTHER" id="PTHR36840">
    <property type="entry name" value="BLL5714 PROTEIN"/>
    <property type="match status" value="1"/>
</dbReference>
<feature type="transmembrane region" description="Helical" evidence="2">
    <location>
        <begin position="460"/>
        <end position="485"/>
    </location>
</feature>
<dbReference type="EMBL" id="KE148148">
    <property type="protein sequence ID" value="EPE08793.1"/>
    <property type="molecule type" value="Genomic_DNA"/>
</dbReference>
<dbReference type="PANTHER" id="PTHR36840:SF1">
    <property type="entry name" value="BLL5714 PROTEIN"/>
    <property type="match status" value="1"/>
</dbReference>
<feature type="transmembrane region" description="Helical" evidence="2">
    <location>
        <begin position="519"/>
        <end position="536"/>
    </location>
</feature>
<feature type="region of interest" description="Disordered" evidence="1">
    <location>
        <begin position="751"/>
        <end position="771"/>
    </location>
</feature>
<dbReference type="VEuPathDB" id="FungiDB:F503_04380"/>
<feature type="compositionally biased region" description="Polar residues" evidence="1">
    <location>
        <begin position="191"/>
        <end position="201"/>
    </location>
</feature>
<feature type="compositionally biased region" description="Gly residues" evidence="1">
    <location>
        <begin position="179"/>
        <end position="189"/>
    </location>
</feature>
<evidence type="ECO:0000256" key="1">
    <source>
        <dbReference type="SAM" id="MobiDB-lite"/>
    </source>
</evidence>
<dbReference type="eggNOG" id="ENOG502RZXZ">
    <property type="taxonomic scope" value="Eukaryota"/>
</dbReference>
<gene>
    <name evidence="3" type="ORF">F503_04380</name>
</gene>
<sequence>MSNNVQPVNGGASTSGAAATPAAAPSSSVPASGTTTPGTKADRSRRHSQKPGRRRKPQEFLTPSGRRVLVALPEDAAALRDKYAGVLRENDSPQIEVVVHGSPEHQQYLQESRDHHETLREKLKAKHGAELLAEWDRVNADFHHVSTELENLADHSASLGHNFSKFGYDATLRTFGGNEGHGAGHGTGHGSSVTTANNSRRGSIASGIDDDDDDEDSSEGDGGMPKWHNQGSGTTMQLFKRPTVKQYFHKGLLWRASEETSVQSFELFFDLLYVGIIAINGDHAAESADGFELLRFVVTFCMSWKIWSDVTQLVSWFSTNDVLQRVEILFLYACLLAVTANMVQAFYGWPSHSEGSTESGTGEEVSTTTEAVVMVVRSLLYRRAEEGGGESTGEESESFLKDTYPALAAYYVTARLFMALYCFVTGLLVPLVQGTMYFQTAIITIGAALWIASIHLSMPVRLACVFVALAFDLFGGSVVVGLFRFARSHSEKNRFARYLMNSLFDFYPAINIEHKVERTNAFIALVLGYSVVGVLYQNSHGYGLNAFLGKAVLGLVQAFIFNWIYFDIDAYNIHVHAIRWRAESSYIWQYAHLIFTLSFILSSAALTRLVAATDCANAEVDQLTEMYQERSSPTVSLGLRLYYSTGLGISLFALTAIALCHQHKTAPTARLSKAARLANRCAVAAVFCALPAAQGLTSMQLMSIATGLITWVLVVEIYGQSCIGDALFETRGACGYTARCSQKRLRRALEQAQEEENAQGNAAGRPDEEIGRQPNLDVNVLSQGQKHGAIFIE</sequence>
<feature type="compositionally biased region" description="Low complexity" evidence="1">
    <location>
        <begin position="10"/>
        <end position="39"/>
    </location>
</feature>
<evidence type="ECO:0000313" key="3">
    <source>
        <dbReference type="EMBL" id="EPE08793.1"/>
    </source>
</evidence>